<gene>
    <name evidence="2" type="ORF">HETIRDRAFT_109322</name>
</gene>
<organism evidence="2 3">
    <name type="scientific">Heterobasidion irregulare (strain TC 32-1)</name>
    <dbReference type="NCBI Taxonomy" id="747525"/>
    <lineage>
        <taxon>Eukaryota</taxon>
        <taxon>Fungi</taxon>
        <taxon>Dikarya</taxon>
        <taxon>Basidiomycota</taxon>
        <taxon>Agaricomycotina</taxon>
        <taxon>Agaricomycetes</taxon>
        <taxon>Russulales</taxon>
        <taxon>Bondarzewiaceae</taxon>
        <taxon>Heterobasidion</taxon>
        <taxon>Heterobasidion annosum species complex</taxon>
    </lineage>
</organism>
<dbReference type="AlphaFoldDB" id="W4JPS3"/>
<feature type="compositionally biased region" description="Basic residues" evidence="1">
    <location>
        <begin position="51"/>
        <end position="62"/>
    </location>
</feature>
<feature type="region of interest" description="Disordered" evidence="1">
    <location>
        <begin position="105"/>
        <end position="127"/>
    </location>
</feature>
<dbReference type="KEGG" id="hir:HETIRDRAFT_109322"/>
<protein>
    <submittedName>
        <fullName evidence="2">Uncharacterized protein</fullName>
    </submittedName>
</protein>
<evidence type="ECO:0000313" key="3">
    <source>
        <dbReference type="Proteomes" id="UP000030671"/>
    </source>
</evidence>
<feature type="region of interest" description="Disordered" evidence="1">
    <location>
        <begin position="1"/>
        <end position="36"/>
    </location>
</feature>
<dbReference type="HOGENOM" id="CLU_1970851_0_0_1"/>
<dbReference type="RefSeq" id="XP_009552537.1">
    <property type="nucleotide sequence ID" value="XM_009554242.1"/>
</dbReference>
<proteinExistence type="predicted"/>
<feature type="region of interest" description="Disordered" evidence="1">
    <location>
        <begin position="50"/>
        <end position="80"/>
    </location>
</feature>
<dbReference type="InParanoid" id="W4JPS3"/>
<dbReference type="EMBL" id="KI925466">
    <property type="protein sequence ID" value="ETW75085.1"/>
    <property type="molecule type" value="Genomic_DNA"/>
</dbReference>
<sequence length="127" mass="13983">MPARPLARPPERRFRPRAHTPSLTHSARTPPPSLGTQIRAVDVYAPAAKPMRARTSPRHHARYPLVLHPSSSVTGETPPSLNSHCPYIVAEPPTPRFRCTCAPRTRTEHREYHSTSRGGRGAADGGE</sequence>
<dbReference type="GeneID" id="20666431"/>
<dbReference type="Proteomes" id="UP000030671">
    <property type="component" value="Unassembled WGS sequence"/>
</dbReference>
<evidence type="ECO:0000256" key="1">
    <source>
        <dbReference type="SAM" id="MobiDB-lite"/>
    </source>
</evidence>
<feature type="compositionally biased region" description="Basic and acidic residues" evidence="1">
    <location>
        <begin position="105"/>
        <end position="114"/>
    </location>
</feature>
<feature type="compositionally biased region" description="Polar residues" evidence="1">
    <location>
        <begin position="69"/>
        <end position="80"/>
    </location>
</feature>
<accession>W4JPS3</accession>
<evidence type="ECO:0000313" key="2">
    <source>
        <dbReference type="EMBL" id="ETW75085.1"/>
    </source>
</evidence>
<reference evidence="2 3" key="1">
    <citation type="journal article" date="2012" name="New Phytol.">
        <title>Insight into trade-off between wood decay and parasitism from the genome of a fungal forest pathogen.</title>
        <authorList>
            <person name="Olson A."/>
            <person name="Aerts A."/>
            <person name="Asiegbu F."/>
            <person name="Belbahri L."/>
            <person name="Bouzid O."/>
            <person name="Broberg A."/>
            <person name="Canback B."/>
            <person name="Coutinho P.M."/>
            <person name="Cullen D."/>
            <person name="Dalman K."/>
            <person name="Deflorio G."/>
            <person name="van Diepen L.T."/>
            <person name="Dunand C."/>
            <person name="Duplessis S."/>
            <person name="Durling M."/>
            <person name="Gonthier P."/>
            <person name="Grimwood J."/>
            <person name="Fossdal C.G."/>
            <person name="Hansson D."/>
            <person name="Henrissat B."/>
            <person name="Hietala A."/>
            <person name="Himmelstrand K."/>
            <person name="Hoffmeister D."/>
            <person name="Hogberg N."/>
            <person name="James T.Y."/>
            <person name="Karlsson M."/>
            <person name="Kohler A."/>
            <person name="Kues U."/>
            <person name="Lee Y.H."/>
            <person name="Lin Y.C."/>
            <person name="Lind M."/>
            <person name="Lindquist E."/>
            <person name="Lombard V."/>
            <person name="Lucas S."/>
            <person name="Lunden K."/>
            <person name="Morin E."/>
            <person name="Murat C."/>
            <person name="Park J."/>
            <person name="Raffaello T."/>
            <person name="Rouze P."/>
            <person name="Salamov A."/>
            <person name="Schmutz J."/>
            <person name="Solheim H."/>
            <person name="Stahlberg J."/>
            <person name="Velez H."/>
            <person name="de Vries R.P."/>
            <person name="Wiebenga A."/>
            <person name="Woodward S."/>
            <person name="Yakovlev I."/>
            <person name="Garbelotto M."/>
            <person name="Martin F."/>
            <person name="Grigoriev I.V."/>
            <person name="Stenlid J."/>
        </authorList>
    </citation>
    <scope>NUCLEOTIDE SEQUENCE [LARGE SCALE GENOMIC DNA]</scope>
    <source>
        <strain evidence="2 3">TC 32-1</strain>
    </source>
</reference>
<name>W4JPS3_HETIT</name>
<feature type="compositionally biased region" description="Gly residues" evidence="1">
    <location>
        <begin position="118"/>
        <end position="127"/>
    </location>
</feature>
<keyword evidence="3" id="KW-1185">Reference proteome</keyword>